<evidence type="ECO:0000313" key="3">
    <source>
        <dbReference type="EMBL" id="KZX12415.1"/>
    </source>
</evidence>
<dbReference type="EMBL" id="LWMU01000070">
    <property type="protein sequence ID" value="KZX12415.1"/>
    <property type="molecule type" value="Genomic_DNA"/>
</dbReference>
<feature type="region of interest" description="Disordered" evidence="1">
    <location>
        <begin position="99"/>
        <end position="134"/>
    </location>
</feature>
<dbReference type="Proteomes" id="UP000077428">
    <property type="component" value="Unassembled WGS sequence"/>
</dbReference>
<comment type="caution">
    <text evidence="3">The sequence shown here is derived from an EMBL/GenBank/DDBJ whole genome shotgun (WGS) entry which is preliminary data.</text>
</comment>
<feature type="compositionally biased region" description="Basic and acidic residues" evidence="1">
    <location>
        <begin position="119"/>
        <end position="134"/>
    </location>
</feature>
<dbReference type="InterPro" id="IPR011033">
    <property type="entry name" value="PRC_barrel-like_sf"/>
</dbReference>
<dbReference type="SUPFAM" id="SSF50346">
    <property type="entry name" value="PRC-barrel domain"/>
    <property type="match status" value="1"/>
</dbReference>
<dbReference type="Gene3D" id="2.30.30.240">
    <property type="entry name" value="PRC-barrel domain"/>
    <property type="match status" value="1"/>
</dbReference>
<reference evidence="4" key="1">
    <citation type="journal article" date="2016" name="Genome Announc.">
        <title>Draft Genome Sequences of Methanobrevibacter curvatus DSM11111, Methanobrevibacter cuticularis DSM11139, Methanobrevibacter filiformis DSM11501, and Methanobrevibacter oralis DSM7256.</title>
        <authorList>
            <person name="Poehlein A."/>
            <person name="Seedorf H."/>
        </authorList>
    </citation>
    <scope>NUCLEOTIDE SEQUENCE [LARGE SCALE GENOMIC DNA]</scope>
    <source>
        <strain evidence="4">DSM 7256 / JCM 30027 / ZR</strain>
    </source>
</reference>
<dbReference type="PANTHER" id="PTHR38137">
    <property type="entry name" value="PRC-BARREL DOMAIN PROTEIN"/>
    <property type="match status" value="1"/>
</dbReference>
<organism evidence="3 4">
    <name type="scientific">Methanobrevibacter oralis</name>
    <dbReference type="NCBI Taxonomy" id="66851"/>
    <lineage>
        <taxon>Archaea</taxon>
        <taxon>Methanobacteriati</taxon>
        <taxon>Methanobacteriota</taxon>
        <taxon>Methanomada group</taxon>
        <taxon>Methanobacteria</taxon>
        <taxon>Methanobacteriales</taxon>
        <taxon>Methanobacteriaceae</taxon>
        <taxon>Methanobrevibacter</taxon>
    </lineage>
</organism>
<dbReference type="PANTHER" id="PTHR38137:SF1">
    <property type="entry name" value="PRC-BARREL DOMAIN-CONTAINING PROTEIN"/>
    <property type="match status" value="1"/>
</dbReference>
<dbReference type="RefSeq" id="WP_042694156.1">
    <property type="nucleotide sequence ID" value="NZ_CABMAB010000034.1"/>
</dbReference>
<evidence type="ECO:0000256" key="1">
    <source>
        <dbReference type="SAM" id="MobiDB-lite"/>
    </source>
</evidence>
<dbReference type="STRING" id="66851.MBORA_11690"/>
<keyword evidence="4" id="KW-1185">Reference proteome</keyword>
<feature type="domain" description="PRC-barrel" evidence="2">
    <location>
        <begin position="2"/>
        <end position="43"/>
    </location>
</feature>
<sequence>MVEVSKLRSLDIYTNTGHYVGKVEDIVLNIRLGTISKLQVRAIEQERRPVGIIDQFRETIRGAPEEAHVRSYQSDLLTVDFDKVQAIGDIMLINPRDMKKISPENPIPEAVAPNVEGEAQQKIDNKPQFDIDKF</sequence>
<dbReference type="Pfam" id="PF05239">
    <property type="entry name" value="PRC"/>
    <property type="match status" value="1"/>
</dbReference>
<protein>
    <submittedName>
        <fullName evidence="3">PRC-barrel domain protein</fullName>
    </submittedName>
</protein>
<name>A0A162FFR9_METOA</name>
<gene>
    <name evidence="3" type="ORF">MBORA_11690</name>
</gene>
<accession>A0A162FFR9</accession>
<evidence type="ECO:0000259" key="2">
    <source>
        <dbReference type="Pfam" id="PF05239"/>
    </source>
</evidence>
<dbReference type="OrthoDB" id="68960at2157"/>
<dbReference type="AlphaFoldDB" id="A0A162FFR9"/>
<dbReference type="PATRIC" id="fig|66851.6.peg.1272"/>
<evidence type="ECO:0000313" key="4">
    <source>
        <dbReference type="Proteomes" id="UP000077428"/>
    </source>
</evidence>
<dbReference type="InterPro" id="IPR027275">
    <property type="entry name" value="PRC-brl_dom"/>
</dbReference>
<proteinExistence type="predicted"/>